<sequence length="55" mass="5461">MSDMTYSKRTLLTVLPLAAGLALATATTATAAPVGAAVRTVTTPDGQTFTAVAGH</sequence>
<reference evidence="2 3" key="1">
    <citation type="submission" date="2023-07" db="EMBL/GenBank/DDBJ databases">
        <title>Comparative genomics of wheat-associated soil bacteria to identify genetic determinants of phenazine resistance.</title>
        <authorList>
            <person name="Mouncey N."/>
        </authorList>
    </citation>
    <scope>NUCLEOTIDE SEQUENCE [LARGE SCALE GENOMIC DNA]</scope>
    <source>
        <strain evidence="2 3">W2I16</strain>
    </source>
</reference>
<evidence type="ECO:0000313" key="2">
    <source>
        <dbReference type="EMBL" id="MDQ0930123.1"/>
    </source>
</evidence>
<comment type="caution">
    <text evidence="2">The sequence shown here is derived from an EMBL/GenBank/DDBJ whole genome shotgun (WGS) entry which is preliminary data.</text>
</comment>
<keyword evidence="1" id="KW-0732">Signal</keyword>
<dbReference type="Proteomes" id="UP001223072">
    <property type="component" value="Unassembled WGS sequence"/>
</dbReference>
<feature type="chain" id="PRO_5046156782" evidence="1">
    <location>
        <begin position="32"/>
        <end position="55"/>
    </location>
</feature>
<keyword evidence="3" id="KW-1185">Reference proteome</keyword>
<name>A0ABU0REF5_9ACTN</name>
<organism evidence="2 3">
    <name type="scientific">Streptomyces turgidiscabies</name>
    <dbReference type="NCBI Taxonomy" id="85558"/>
    <lineage>
        <taxon>Bacteria</taxon>
        <taxon>Bacillati</taxon>
        <taxon>Actinomycetota</taxon>
        <taxon>Actinomycetes</taxon>
        <taxon>Kitasatosporales</taxon>
        <taxon>Streptomycetaceae</taxon>
        <taxon>Streptomyces</taxon>
    </lineage>
</organism>
<accession>A0ABU0REF5</accession>
<proteinExistence type="predicted"/>
<dbReference type="EMBL" id="JAUSZS010000002">
    <property type="protein sequence ID" value="MDQ0930123.1"/>
    <property type="molecule type" value="Genomic_DNA"/>
</dbReference>
<protein>
    <submittedName>
        <fullName evidence="2">Uncharacterized protein</fullName>
    </submittedName>
</protein>
<feature type="signal peptide" evidence="1">
    <location>
        <begin position="1"/>
        <end position="31"/>
    </location>
</feature>
<evidence type="ECO:0000313" key="3">
    <source>
        <dbReference type="Proteomes" id="UP001223072"/>
    </source>
</evidence>
<gene>
    <name evidence="2" type="ORF">QFZ49_000030</name>
</gene>
<evidence type="ECO:0000256" key="1">
    <source>
        <dbReference type="SAM" id="SignalP"/>
    </source>
</evidence>